<sequence>MPGPLDGIRVLDLSRFIAGPFCAQMLGDMGADVIKVERPSGEDARHHAPFYKGESVYTMVFNRNKRGVTLSTRHPRAQRLLEGLVKSSDVLVENFRPGTLEAMGFGYERLRELNPRLVITSISGFGQTGPLAERALFDAIAQATSGLMSMTGAAGNPTLTGTYVADYIAGLHGVIGTLLALQHRERTGEGQVVDVGSLDALFSCLGTAPSAQAMLGEIPTRTASSRDVLTGPANVFAARDGHIYLHAGTNPLFPRLCEVMGRPELAADERFRDVPSRMANIDAIEAEVSAWLAERTVEEAGEELTRVGIPWGRVATIEEVVASPQIAAREMLVEVEHPTLGPLTVPGIPVKLSDSPGTVRKAPPLVGEDTDEVYRELLGLDDAELARLREDGAI</sequence>
<keyword evidence="1 2" id="KW-0808">Transferase</keyword>
<organism evidence="2 3">
    <name type="scientific">Conexibacter arvalis</name>
    <dbReference type="NCBI Taxonomy" id="912552"/>
    <lineage>
        <taxon>Bacteria</taxon>
        <taxon>Bacillati</taxon>
        <taxon>Actinomycetota</taxon>
        <taxon>Thermoleophilia</taxon>
        <taxon>Solirubrobacterales</taxon>
        <taxon>Conexibacteraceae</taxon>
        <taxon>Conexibacter</taxon>
    </lineage>
</organism>
<dbReference type="SUPFAM" id="SSF89796">
    <property type="entry name" value="CoA-transferase family III (CaiB/BaiF)"/>
    <property type="match status" value="1"/>
</dbReference>
<evidence type="ECO:0000313" key="2">
    <source>
        <dbReference type="EMBL" id="MBB4663848.1"/>
    </source>
</evidence>
<evidence type="ECO:0000256" key="1">
    <source>
        <dbReference type="ARBA" id="ARBA00022679"/>
    </source>
</evidence>
<dbReference type="Gene3D" id="3.40.50.10540">
    <property type="entry name" value="Crotonobetainyl-coa:carnitine coa-transferase, domain 1"/>
    <property type="match status" value="1"/>
</dbReference>
<dbReference type="GO" id="GO:0008410">
    <property type="term" value="F:CoA-transferase activity"/>
    <property type="evidence" value="ECO:0007669"/>
    <property type="project" value="TreeGrafter"/>
</dbReference>
<gene>
    <name evidence="2" type="ORF">BDZ31_003449</name>
</gene>
<dbReference type="RefSeq" id="WP_183343572.1">
    <property type="nucleotide sequence ID" value="NZ_JACHNU010000005.1"/>
</dbReference>
<dbReference type="Gene3D" id="3.30.1540.10">
    <property type="entry name" value="formyl-coa transferase, domain 3"/>
    <property type="match status" value="1"/>
</dbReference>
<comment type="caution">
    <text evidence="2">The sequence shown here is derived from an EMBL/GenBank/DDBJ whole genome shotgun (WGS) entry which is preliminary data.</text>
</comment>
<name>A0A840IIT4_9ACTN</name>
<protein>
    <submittedName>
        <fullName evidence="2">Crotonobetainyl-CoA:carnitine CoA-transferase CaiB-like acyl-CoA transferase</fullName>
    </submittedName>
</protein>
<dbReference type="PANTHER" id="PTHR48207">
    <property type="entry name" value="SUCCINATE--HYDROXYMETHYLGLUTARATE COA-TRANSFERASE"/>
    <property type="match status" value="1"/>
</dbReference>
<reference evidence="2 3" key="1">
    <citation type="submission" date="2020-08" db="EMBL/GenBank/DDBJ databases">
        <title>Genomic Encyclopedia of Archaeal and Bacterial Type Strains, Phase II (KMG-II): from individual species to whole genera.</title>
        <authorList>
            <person name="Goeker M."/>
        </authorList>
    </citation>
    <scope>NUCLEOTIDE SEQUENCE [LARGE SCALE GENOMIC DNA]</scope>
    <source>
        <strain evidence="2 3">DSM 23288</strain>
    </source>
</reference>
<accession>A0A840IIT4</accession>
<dbReference type="EMBL" id="JACHNU010000005">
    <property type="protein sequence ID" value="MBB4663848.1"/>
    <property type="molecule type" value="Genomic_DNA"/>
</dbReference>
<dbReference type="Pfam" id="PF02515">
    <property type="entry name" value="CoA_transf_3"/>
    <property type="match status" value="1"/>
</dbReference>
<dbReference type="InterPro" id="IPR003673">
    <property type="entry name" value="CoA-Trfase_fam_III"/>
</dbReference>
<dbReference type="InterPro" id="IPR050483">
    <property type="entry name" value="CoA-transferase_III_domain"/>
</dbReference>
<proteinExistence type="predicted"/>
<dbReference type="Proteomes" id="UP000585272">
    <property type="component" value="Unassembled WGS sequence"/>
</dbReference>
<dbReference type="InterPro" id="IPR044855">
    <property type="entry name" value="CoA-Trfase_III_dom3_sf"/>
</dbReference>
<dbReference type="AlphaFoldDB" id="A0A840IIT4"/>
<evidence type="ECO:0000313" key="3">
    <source>
        <dbReference type="Proteomes" id="UP000585272"/>
    </source>
</evidence>
<dbReference type="PANTHER" id="PTHR48207:SF3">
    <property type="entry name" value="SUCCINATE--HYDROXYMETHYLGLUTARATE COA-TRANSFERASE"/>
    <property type="match status" value="1"/>
</dbReference>
<keyword evidence="3" id="KW-1185">Reference proteome</keyword>
<dbReference type="InterPro" id="IPR023606">
    <property type="entry name" value="CoA-Trfase_III_dom_1_sf"/>
</dbReference>